<gene>
    <name evidence="2" type="ORF">RFI_30955</name>
</gene>
<feature type="compositionally biased region" description="Basic and acidic residues" evidence="1">
    <location>
        <begin position="1"/>
        <end position="10"/>
    </location>
</feature>
<proteinExistence type="predicted"/>
<evidence type="ECO:0000313" key="3">
    <source>
        <dbReference type="Proteomes" id="UP000023152"/>
    </source>
</evidence>
<reference evidence="2 3" key="1">
    <citation type="journal article" date="2013" name="Curr. Biol.">
        <title>The Genome of the Foraminiferan Reticulomyxa filosa.</title>
        <authorList>
            <person name="Glockner G."/>
            <person name="Hulsmann N."/>
            <person name="Schleicher M."/>
            <person name="Noegel A.A."/>
            <person name="Eichinger L."/>
            <person name="Gallinger C."/>
            <person name="Pawlowski J."/>
            <person name="Sierra R."/>
            <person name="Euteneuer U."/>
            <person name="Pillet L."/>
            <person name="Moustafa A."/>
            <person name="Platzer M."/>
            <person name="Groth M."/>
            <person name="Szafranski K."/>
            <person name="Schliwa M."/>
        </authorList>
    </citation>
    <scope>NUCLEOTIDE SEQUENCE [LARGE SCALE GENOMIC DNA]</scope>
</reference>
<dbReference type="EMBL" id="ASPP01027142">
    <property type="protein sequence ID" value="ETO06437.1"/>
    <property type="molecule type" value="Genomic_DNA"/>
</dbReference>
<name>X6LZ73_RETFI</name>
<dbReference type="Proteomes" id="UP000023152">
    <property type="component" value="Unassembled WGS sequence"/>
</dbReference>
<evidence type="ECO:0000256" key="1">
    <source>
        <dbReference type="SAM" id="MobiDB-lite"/>
    </source>
</evidence>
<keyword evidence="3" id="KW-1185">Reference proteome</keyword>
<dbReference type="AlphaFoldDB" id="X6LZ73"/>
<organism evidence="2 3">
    <name type="scientific">Reticulomyxa filosa</name>
    <dbReference type="NCBI Taxonomy" id="46433"/>
    <lineage>
        <taxon>Eukaryota</taxon>
        <taxon>Sar</taxon>
        <taxon>Rhizaria</taxon>
        <taxon>Retaria</taxon>
        <taxon>Foraminifera</taxon>
        <taxon>Monothalamids</taxon>
        <taxon>Reticulomyxidae</taxon>
        <taxon>Reticulomyxa</taxon>
    </lineage>
</organism>
<accession>X6LZ73</accession>
<evidence type="ECO:0000313" key="2">
    <source>
        <dbReference type="EMBL" id="ETO06437.1"/>
    </source>
</evidence>
<comment type="caution">
    <text evidence="2">The sequence shown here is derived from an EMBL/GenBank/DDBJ whole genome shotgun (WGS) entry which is preliminary data.</text>
</comment>
<protein>
    <submittedName>
        <fullName evidence="2">Uncharacterized protein</fullName>
    </submittedName>
</protein>
<sequence>MSYFESKDANLENALSSGELKTIEKRSDPTDGGMMNEKKEEEDAKRSICEDDKNRRKRKRRRAYINGGLTVDDSEDEDNEGIKAIEELDKNSVESSVKKSRAEIWDKYIQSYNAKNNLQNDFVTVVFLGLVV</sequence>
<feature type="region of interest" description="Disordered" evidence="1">
    <location>
        <begin position="1"/>
        <end position="77"/>
    </location>
</feature>
<feature type="compositionally biased region" description="Basic and acidic residues" evidence="1">
    <location>
        <begin position="36"/>
        <end position="54"/>
    </location>
</feature>